<sequence>MMRVVIDTNTFVDGLLGSNHDHQLTRVCTQIIDLVVEGHLKLVMSEEMFLEIDEVIDIELTKQHRKYKTKKLSRRDIRKLLISFAFNSEHVKLKYEWPIQWITDRDDRMFVECALSASVSYVISNDYSLKKIKEYNLEMGNYEALQILENIHFFDPFTFLKKFNAGLLPA</sequence>
<dbReference type="NCBIfam" id="TIGR00305">
    <property type="entry name" value="putative toxin-antitoxin system toxin component, PIN family"/>
    <property type="match status" value="1"/>
</dbReference>
<reference evidence="2" key="1">
    <citation type="journal article" date="2023" name="Int. J. Syst. Evol. Microbiol.">
        <title>Collibacillus ludicampi gen. nov., sp. nov., a new soil bacterium of the family Alicyclobacillaceae.</title>
        <authorList>
            <person name="Jojima T."/>
            <person name="Ioku Y."/>
            <person name="Fukuta Y."/>
            <person name="Shirasaka N."/>
            <person name="Matsumura Y."/>
            <person name="Mori M."/>
        </authorList>
    </citation>
    <scope>NUCLEOTIDE SEQUENCE</scope>
    <source>
        <strain evidence="2">TP075</strain>
    </source>
</reference>
<feature type="domain" description="PIN" evidence="1">
    <location>
        <begin position="2"/>
        <end position="131"/>
    </location>
</feature>
<dbReference type="SUPFAM" id="SSF88723">
    <property type="entry name" value="PIN domain-like"/>
    <property type="match status" value="1"/>
</dbReference>
<dbReference type="Proteomes" id="UP001057291">
    <property type="component" value="Unassembled WGS sequence"/>
</dbReference>
<dbReference type="PANTHER" id="PTHR34610:SF3">
    <property type="entry name" value="SSL7007 PROTEIN"/>
    <property type="match status" value="1"/>
</dbReference>
<dbReference type="AlphaFoldDB" id="A0AAV4LGK5"/>
<evidence type="ECO:0000313" key="2">
    <source>
        <dbReference type="EMBL" id="GIM46905.1"/>
    </source>
</evidence>
<dbReference type="InterPro" id="IPR002850">
    <property type="entry name" value="PIN_toxin-like"/>
</dbReference>
<dbReference type="RefSeq" id="WP_282199948.1">
    <property type="nucleotide sequence ID" value="NZ_BOQE01000001.1"/>
</dbReference>
<proteinExistence type="predicted"/>
<dbReference type="Pfam" id="PF13470">
    <property type="entry name" value="PIN_3"/>
    <property type="match status" value="1"/>
</dbReference>
<gene>
    <name evidence="2" type="ORF">DNHGIG_24540</name>
</gene>
<name>A0AAV4LGK5_9BACL</name>
<accession>A0AAV4LGK5</accession>
<dbReference type="InterPro" id="IPR029060">
    <property type="entry name" value="PIN-like_dom_sf"/>
</dbReference>
<organism evidence="2 3">
    <name type="scientific">Collibacillus ludicampi</name>
    <dbReference type="NCBI Taxonomy" id="2771369"/>
    <lineage>
        <taxon>Bacteria</taxon>
        <taxon>Bacillati</taxon>
        <taxon>Bacillota</taxon>
        <taxon>Bacilli</taxon>
        <taxon>Bacillales</taxon>
        <taxon>Alicyclobacillaceae</taxon>
        <taxon>Collibacillus</taxon>
    </lineage>
</organism>
<dbReference type="InterPro" id="IPR002716">
    <property type="entry name" value="PIN_dom"/>
</dbReference>
<dbReference type="PANTHER" id="PTHR34610">
    <property type="entry name" value="SSL7007 PROTEIN"/>
    <property type="match status" value="1"/>
</dbReference>
<keyword evidence="3" id="KW-1185">Reference proteome</keyword>
<dbReference type="EMBL" id="BOQE01000001">
    <property type="protein sequence ID" value="GIM46905.1"/>
    <property type="molecule type" value="Genomic_DNA"/>
</dbReference>
<protein>
    <recommendedName>
        <fullName evidence="1">PIN domain-containing protein</fullName>
    </recommendedName>
</protein>
<evidence type="ECO:0000313" key="3">
    <source>
        <dbReference type="Proteomes" id="UP001057291"/>
    </source>
</evidence>
<evidence type="ECO:0000259" key="1">
    <source>
        <dbReference type="SMART" id="SM00670"/>
    </source>
</evidence>
<dbReference type="SMART" id="SM00670">
    <property type="entry name" value="PINc"/>
    <property type="match status" value="1"/>
</dbReference>
<comment type="caution">
    <text evidence="2">The sequence shown here is derived from an EMBL/GenBank/DDBJ whole genome shotgun (WGS) entry which is preliminary data.</text>
</comment>